<dbReference type="Gene3D" id="3.10.180.10">
    <property type="entry name" value="2,3-Dihydroxybiphenyl 1,2-Dioxygenase, domain 1"/>
    <property type="match status" value="1"/>
</dbReference>
<dbReference type="OrthoDB" id="5371818at2759"/>
<dbReference type="PROSITE" id="PS51819">
    <property type="entry name" value="VOC"/>
    <property type="match status" value="1"/>
</dbReference>
<dbReference type="InterPro" id="IPR050383">
    <property type="entry name" value="GlyoxalaseI/FosfomycinResist"/>
</dbReference>
<comment type="similarity">
    <text evidence="1">Belongs to the glyoxalase I family.</text>
</comment>
<dbReference type="InterPro" id="IPR029068">
    <property type="entry name" value="Glyas_Bleomycin-R_OHBP_Dase"/>
</dbReference>
<proteinExistence type="inferred from homology"/>
<dbReference type="InterPro" id="IPR004360">
    <property type="entry name" value="Glyas_Fos-R_dOase_dom"/>
</dbReference>
<evidence type="ECO:0000313" key="3">
    <source>
        <dbReference type="EMBL" id="RSH79263.1"/>
    </source>
</evidence>
<dbReference type="AlphaFoldDB" id="A0A427XKE3"/>
<protein>
    <recommendedName>
        <fullName evidence="2">VOC domain-containing protein</fullName>
    </recommendedName>
</protein>
<dbReference type="Pfam" id="PF00903">
    <property type="entry name" value="Glyoxalase"/>
    <property type="match status" value="1"/>
</dbReference>
<reference evidence="3 4" key="1">
    <citation type="submission" date="2018-11" db="EMBL/GenBank/DDBJ databases">
        <title>Genome sequence of Apiotrichum porosum DSM 27194.</title>
        <authorList>
            <person name="Aliyu H."/>
            <person name="Gorte O."/>
            <person name="Ochsenreither K."/>
        </authorList>
    </citation>
    <scope>NUCLEOTIDE SEQUENCE [LARGE SCALE GENOMIC DNA]</scope>
    <source>
        <strain evidence="3 4">DSM 27194</strain>
    </source>
</reference>
<dbReference type="PANTHER" id="PTHR21366">
    <property type="entry name" value="GLYOXALASE FAMILY PROTEIN"/>
    <property type="match status" value="1"/>
</dbReference>
<dbReference type="SUPFAM" id="SSF54593">
    <property type="entry name" value="Glyoxalase/Bleomycin resistance protein/Dihydroxybiphenyl dioxygenase"/>
    <property type="match status" value="1"/>
</dbReference>
<dbReference type="CDD" id="cd07253">
    <property type="entry name" value="GLOD5"/>
    <property type="match status" value="1"/>
</dbReference>
<evidence type="ECO:0000313" key="4">
    <source>
        <dbReference type="Proteomes" id="UP000279236"/>
    </source>
</evidence>
<dbReference type="RefSeq" id="XP_028474410.1">
    <property type="nucleotide sequence ID" value="XM_028617103.1"/>
</dbReference>
<keyword evidence="4" id="KW-1185">Reference proteome</keyword>
<sequence>MICTVASLDHLVLTVRSIPATIAFYQRLGMRHETFSPPLTPTLVRHALLFGPSKINLHESGNEFEPKAANVMPGSADICLLVNEDVEVVRENLVKEGVEVLEGGGVVPRTGARGKIRSVYVRDPDGNLVELSNYAGQAAA</sequence>
<feature type="domain" description="VOC" evidence="2">
    <location>
        <begin position="7"/>
        <end position="134"/>
    </location>
</feature>
<evidence type="ECO:0000256" key="1">
    <source>
        <dbReference type="ARBA" id="ARBA00010363"/>
    </source>
</evidence>
<comment type="caution">
    <text evidence="3">The sequence shown here is derived from an EMBL/GenBank/DDBJ whole genome shotgun (WGS) entry which is preliminary data.</text>
</comment>
<evidence type="ECO:0000259" key="2">
    <source>
        <dbReference type="PROSITE" id="PS51819"/>
    </source>
</evidence>
<dbReference type="EMBL" id="RSCE01000010">
    <property type="protein sequence ID" value="RSH79263.1"/>
    <property type="molecule type" value="Genomic_DNA"/>
</dbReference>
<dbReference type="InterPro" id="IPR037523">
    <property type="entry name" value="VOC_core"/>
</dbReference>
<organism evidence="3 4">
    <name type="scientific">Apiotrichum porosum</name>
    <dbReference type="NCBI Taxonomy" id="105984"/>
    <lineage>
        <taxon>Eukaryota</taxon>
        <taxon>Fungi</taxon>
        <taxon>Dikarya</taxon>
        <taxon>Basidiomycota</taxon>
        <taxon>Agaricomycotina</taxon>
        <taxon>Tremellomycetes</taxon>
        <taxon>Trichosporonales</taxon>
        <taxon>Trichosporonaceae</taxon>
        <taxon>Apiotrichum</taxon>
    </lineage>
</organism>
<dbReference type="PANTHER" id="PTHR21366:SF14">
    <property type="entry name" value="GLYOXALASE DOMAIN-CONTAINING PROTEIN 5"/>
    <property type="match status" value="1"/>
</dbReference>
<accession>A0A427XKE3</accession>
<name>A0A427XKE3_9TREE</name>
<dbReference type="GeneID" id="39585846"/>
<dbReference type="Proteomes" id="UP000279236">
    <property type="component" value="Unassembled WGS sequence"/>
</dbReference>
<dbReference type="STRING" id="105984.A0A427XKE3"/>
<gene>
    <name evidence="3" type="ORF">EHS24_001303</name>
</gene>